<evidence type="ECO:0000256" key="3">
    <source>
        <dbReference type="ARBA" id="ARBA00005962"/>
    </source>
</evidence>
<evidence type="ECO:0000256" key="4">
    <source>
        <dbReference type="ARBA" id="ARBA00012570"/>
    </source>
</evidence>
<feature type="domain" description="Xylose isomerase-like TIM barrel" evidence="9">
    <location>
        <begin position="24"/>
        <end position="256"/>
    </location>
</feature>
<dbReference type="SUPFAM" id="SSF51658">
    <property type="entry name" value="Xylose isomerase-like"/>
    <property type="match status" value="1"/>
</dbReference>
<evidence type="ECO:0000256" key="2">
    <source>
        <dbReference type="ARBA" id="ARBA00002968"/>
    </source>
</evidence>
<dbReference type="InterPro" id="IPR013022">
    <property type="entry name" value="Xyl_isomerase-like_TIM-brl"/>
</dbReference>
<proteinExistence type="inferred from homology"/>
<dbReference type="FunFam" id="3.20.20.150:FF:000007">
    <property type="entry name" value="Hydroxypyruvate isomerase"/>
    <property type="match status" value="1"/>
</dbReference>
<dbReference type="InterPro" id="IPR036237">
    <property type="entry name" value="Xyl_isomerase-like_sf"/>
</dbReference>
<organism evidence="10 11">
    <name type="scientific">Lucilia cuprina</name>
    <name type="common">Green bottle fly</name>
    <name type="synonym">Australian sheep blowfly</name>
    <dbReference type="NCBI Taxonomy" id="7375"/>
    <lineage>
        <taxon>Eukaryota</taxon>
        <taxon>Metazoa</taxon>
        <taxon>Ecdysozoa</taxon>
        <taxon>Arthropoda</taxon>
        <taxon>Hexapoda</taxon>
        <taxon>Insecta</taxon>
        <taxon>Pterygota</taxon>
        <taxon>Neoptera</taxon>
        <taxon>Endopterygota</taxon>
        <taxon>Diptera</taxon>
        <taxon>Brachycera</taxon>
        <taxon>Muscomorpha</taxon>
        <taxon>Oestroidea</taxon>
        <taxon>Calliphoridae</taxon>
        <taxon>Luciliinae</taxon>
        <taxon>Lucilia</taxon>
    </lineage>
</organism>
<evidence type="ECO:0000256" key="6">
    <source>
        <dbReference type="ARBA" id="ARBA00023235"/>
    </source>
</evidence>
<dbReference type="Pfam" id="PF01261">
    <property type="entry name" value="AP_endonuc_2"/>
    <property type="match status" value="1"/>
</dbReference>
<dbReference type="EMBL" id="JRES01001565">
    <property type="protein sequence ID" value="KNC22016.1"/>
    <property type="molecule type" value="Genomic_DNA"/>
</dbReference>
<comment type="caution">
    <text evidence="10">The sequence shown here is derived from an EMBL/GenBank/DDBJ whole genome shotgun (WGS) entry which is preliminary data.</text>
</comment>
<accession>A0A0L0BPT2</accession>
<comment type="similarity">
    <text evidence="3 7">Belongs to the hyi family.</text>
</comment>
<dbReference type="Proteomes" id="UP000037069">
    <property type="component" value="Unassembled WGS sequence"/>
</dbReference>
<keyword evidence="10" id="KW-0670">Pyruvate</keyword>
<comment type="catalytic activity">
    <reaction evidence="1 7">
        <text>3-hydroxypyruvate = 2-hydroxy-3-oxopropanoate</text>
        <dbReference type="Rhea" id="RHEA:11952"/>
        <dbReference type="ChEBI" id="CHEBI:17180"/>
        <dbReference type="ChEBI" id="CHEBI:57978"/>
        <dbReference type="EC" id="5.3.1.22"/>
    </reaction>
</comment>
<dbReference type="Gene3D" id="3.20.20.150">
    <property type="entry name" value="Divalent-metal-dependent TIM barrel enzymes"/>
    <property type="match status" value="1"/>
</dbReference>
<evidence type="ECO:0000313" key="10">
    <source>
        <dbReference type="EMBL" id="KNC22016.1"/>
    </source>
</evidence>
<dbReference type="PIRSF" id="PIRSF006241">
    <property type="entry name" value="HyI"/>
    <property type="match status" value="1"/>
</dbReference>
<evidence type="ECO:0000256" key="5">
    <source>
        <dbReference type="ARBA" id="ARBA00017985"/>
    </source>
</evidence>
<feature type="active site" description="Proton donor/acceptor" evidence="8">
    <location>
        <position position="142"/>
    </location>
</feature>
<dbReference type="PANTHER" id="PTHR43489:SF6">
    <property type="entry name" value="HYDROXYPYRUVATE ISOMERASE-RELATED"/>
    <property type="match status" value="1"/>
</dbReference>
<dbReference type="GO" id="GO:0046487">
    <property type="term" value="P:glyoxylate metabolic process"/>
    <property type="evidence" value="ECO:0007669"/>
    <property type="project" value="TreeGrafter"/>
</dbReference>
<dbReference type="EC" id="5.3.1.22" evidence="4 7"/>
<dbReference type="GO" id="GO:0008903">
    <property type="term" value="F:hydroxypyruvate isomerase activity"/>
    <property type="evidence" value="ECO:0007669"/>
    <property type="project" value="UniProtKB-EC"/>
</dbReference>
<name>A0A0L0BPT2_LUCCU</name>
<reference evidence="10 11" key="1">
    <citation type="journal article" date="2015" name="Nat. Commun.">
        <title>Lucilia cuprina genome unlocks parasitic fly biology to underpin future interventions.</title>
        <authorList>
            <person name="Anstead C.A."/>
            <person name="Korhonen P.K."/>
            <person name="Young N.D."/>
            <person name="Hall R.S."/>
            <person name="Jex A.R."/>
            <person name="Murali S.C."/>
            <person name="Hughes D.S."/>
            <person name="Lee S.F."/>
            <person name="Perry T."/>
            <person name="Stroehlein A.J."/>
            <person name="Ansell B.R."/>
            <person name="Breugelmans B."/>
            <person name="Hofmann A."/>
            <person name="Qu J."/>
            <person name="Dugan S."/>
            <person name="Lee S.L."/>
            <person name="Chao H."/>
            <person name="Dinh H."/>
            <person name="Han Y."/>
            <person name="Doddapaneni H.V."/>
            <person name="Worley K.C."/>
            <person name="Muzny D.M."/>
            <person name="Ioannidis P."/>
            <person name="Waterhouse R.M."/>
            <person name="Zdobnov E.M."/>
            <person name="James P.J."/>
            <person name="Bagnall N.H."/>
            <person name="Kotze A.C."/>
            <person name="Gibbs R.A."/>
            <person name="Richards S."/>
            <person name="Batterham P."/>
            <person name="Gasser R.B."/>
        </authorList>
    </citation>
    <scope>NUCLEOTIDE SEQUENCE [LARGE SCALE GENOMIC DNA]</scope>
    <source>
        <strain evidence="10 11">LS</strain>
        <tissue evidence="10">Full body</tissue>
    </source>
</reference>
<feature type="active site" description="Proton donor/acceptor" evidence="8">
    <location>
        <position position="240"/>
    </location>
</feature>
<keyword evidence="11" id="KW-1185">Reference proteome</keyword>
<dbReference type="OMA" id="CEYRPRA"/>
<evidence type="ECO:0000256" key="1">
    <source>
        <dbReference type="ARBA" id="ARBA00000476"/>
    </source>
</evidence>
<evidence type="ECO:0000256" key="7">
    <source>
        <dbReference type="PIRNR" id="PIRNR006241"/>
    </source>
</evidence>
<evidence type="ECO:0000256" key="8">
    <source>
        <dbReference type="PIRSR" id="PIRSR006241-50"/>
    </source>
</evidence>
<sequence>MVLKFAANLNFLFTEASSIAERIHLAHRAGFRAVEIPFPRSEEEQVAAAKKETGIEVALMNVALGTGEMSLGSSSIPGSENEFKTHLKETVALAKKLQCKKIHLMAGLVKNCPVEDHLKTYQMNLKYAAGILEQENIVGLIEPINKYSVPSYFMNSYEVARNVLENVNSKNLRLMLDVFHLQLIRGNVTHAFEDFAQLIGHIQIAQVPQRHEPDDVGELNYEYVFSLIEKLKYSDWIGCEYKPKTNTIDGLKWLNKYGVEL</sequence>
<dbReference type="AlphaFoldDB" id="A0A0L0BPT2"/>
<dbReference type="InterPro" id="IPR050417">
    <property type="entry name" value="Sugar_Epim/Isomerase"/>
</dbReference>
<dbReference type="STRING" id="7375.A0A0L0BPT2"/>
<dbReference type="OrthoDB" id="4214675at2759"/>
<protein>
    <recommendedName>
        <fullName evidence="5 7">Putative hydroxypyruvate isomerase</fullName>
        <ecNumber evidence="4 7">5.3.1.22</ecNumber>
    </recommendedName>
</protein>
<dbReference type="PANTHER" id="PTHR43489">
    <property type="entry name" value="ISOMERASE"/>
    <property type="match status" value="1"/>
</dbReference>
<comment type="function">
    <text evidence="2 7">Catalyzes the reversible isomerization between hydroxypyruvate and 2-hydroxy-3-oxopropanoate (also termed tartronate semialdehyde).</text>
</comment>
<gene>
    <name evidence="10" type="ORF">FF38_14241</name>
</gene>
<dbReference type="InterPro" id="IPR026040">
    <property type="entry name" value="HyI-like"/>
</dbReference>
<evidence type="ECO:0000259" key="9">
    <source>
        <dbReference type="Pfam" id="PF01261"/>
    </source>
</evidence>
<keyword evidence="6 7" id="KW-0413">Isomerase</keyword>
<evidence type="ECO:0000313" key="11">
    <source>
        <dbReference type="Proteomes" id="UP000037069"/>
    </source>
</evidence>